<keyword evidence="5" id="KW-0539">Nucleus</keyword>
<proteinExistence type="predicted"/>
<dbReference type="GO" id="GO:0005634">
    <property type="term" value="C:nucleus"/>
    <property type="evidence" value="ECO:0007669"/>
    <property type="project" value="UniProtKB-SubCell"/>
</dbReference>
<dbReference type="EMBL" id="AMZH03002336">
    <property type="protein sequence ID" value="RRT75930.1"/>
    <property type="molecule type" value="Genomic_DNA"/>
</dbReference>
<dbReference type="InterPro" id="IPR036576">
    <property type="entry name" value="WRKY_dom_sf"/>
</dbReference>
<evidence type="ECO:0000256" key="2">
    <source>
        <dbReference type="ARBA" id="ARBA00023015"/>
    </source>
</evidence>
<evidence type="ECO:0000256" key="6">
    <source>
        <dbReference type="SAM" id="MobiDB-lite"/>
    </source>
</evidence>
<dbReference type="PANTHER" id="PTHR31221:SF309">
    <property type="entry name" value="WRKY TRANSCRIPTION FACTOR 32-RELATED"/>
    <property type="match status" value="1"/>
</dbReference>
<dbReference type="InterPro" id="IPR003657">
    <property type="entry name" value="WRKY_dom"/>
</dbReference>
<gene>
    <name evidence="8" type="ORF">B296_00030753</name>
</gene>
<dbReference type="SUPFAM" id="SSF118290">
    <property type="entry name" value="WRKY DNA-binding domain"/>
    <property type="match status" value="1"/>
</dbReference>
<evidence type="ECO:0000256" key="4">
    <source>
        <dbReference type="ARBA" id="ARBA00023163"/>
    </source>
</evidence>
<dbReference type="Pfam" id="PF03106">
    <property type="entry name" value="WRKY"/>
    <property type="match status" value="1"/>
</dbReference>
<feature type="compositionally biased region" description="Low complexity" evidence="6">
    <location>
        <begin position="110"/>
        <end position="120"/>
    </location>
</feature>
<dbReference type="SMART" id="SM00774">
    <property type="entry name" value="WRKY"/>
    <property type="match status" value="1"/>
</dbReference>
<comment type="caution">
    <text evidence="8">The sequence shown here is derived from an EMBL/GenBank/DDBJ whole genome shotgun (WGS) entry which is preliminary data.</text>
</comment>
<evidence type="ECO:0000256" key="3">
    <source>
        <dbReference type="ARBA" id="ARBA00023125"/>
    </source>
</evidence>
<dbReference type="Gene3D" id="2.20.25.80">
    <property type="entry name" value="WRKY domain"/>
    <property type="match status" value="1"/>
</dbReference>
<dbReference type="GO" id="GO:0003700">
    <property type="term" value="F:DNA-binding transcription factor activity"/>
    <property type="evidence" value="ECO:0007669"/>
    <property type="project" value="InterPro"/>
</dbReference>
<name>A0A427AIA0_ENSVE</name>
<sequence length="171" mass="18364">MPVPKQVKEQVVQTEIDAKQLSDGYRWRKYGQKLVKGNPNPRCTHDGCPVRKHVERASHDAQSLLITYEGKHNHDQPTPKFASDQPASDGPVKEIDATASLSDRKSSKDLNANNLANNLAGDKASEFGGHKAPEGAQSLSGSKGGSEGTDPDGMRNPLLSENPAAVPVENC</sequence>
<evidence type="ECO:0000256" key="1">
    <source>
        <dbReference type="ARBA" id="ARBA00004123"/>
    </source>
</evidence>
<keyword evidence="2" id="KW-0805">Transcription regulation</keyword>
<accession>A0A427AIA0</accession>
<feature type="compositionally biased region" description="Basic and acidic residues" evidence="6">
    <location>
        <begin position="91"/>
        <end position="108"/>
    </location>
</feature>
<dbReference type="InterPro" id="IPR044810">
    <property type="entry name" value="WRKY_plant"/>
</dbReference>
<protein>
    <recommendedName>
        <fullName evidence="7">WRKY domain-containing protein</fullName>
    </recommendedName>
</protein>
<evidence type="ECO:0000313" key="8">
    <source>
        <dbReference type="EMBL" id="RRT75930.1"/>
    </source>
</evidence>
<organism evidence="8 9">
    <name type="scientific">Ensete ventricosum</name>
    <name type="common">Abyssinian banana</name>
    <name type="synonym">Musa ensete</name>
    <dbReference type="NCBI Taxonomy" id="4639"/>
    <lineage>
        <taxon>Eukaryota</taxon>
        <taxon>Viridiplantae</taxon>
        <taxon>Streptophyta</taxon>
        <taxon>Embryophyta</taxon>
        <taxon>Tracheophyta</taxon>
        <taxon>Spermatophyta</taxon>
        <taxon>Magnoliopsida</taxon>
        <taxon>Liliopsida</taxon>
        <taxon>Zingiberales</taxon>
        <taxon>Musaceae</taxon>
        <taxon>Ensete</taxon>
    </lineage>
</organism>
<dbReference type="PROSITE" id="PS50811">
    <property type="entry name" value="WRKY"/>
    <property type="match status" value="1"/>
</dbReference>
<evidence type="ECO:0000313" key="9">
    <source>
        <dbReference type="Proteomes" id="UP000287651"/>
    </source>
</evidence>
<reference evidence="8 9" key="1">
    <citation type="journal article" date="2014" name="Agronomy (Basel)">
        <title>A Draft Genome Sequence for Ensete ventricosum, the Drought-Tolerant Tree Against Hunger.</title>
        <authorList>
            <person name="Harrison J."/>
            <person name="Moore K.A."/>
            <person name="Paszkiewicz K."/>
            <person name="Jones T."/>
            <person name="Grant M."/>
            <person name="Ambacheew D."/>
            <person name="Muzemil S."/>
            <person name="Studholme D.J."/>
        </authorList>
    </citation>
    <scope>NUCLEOTIDE SEQUENCE [LARGE SCALE GENOMIC DNA]</scope>
</reference>
<feature type="region of interest" description="Disordered" evidence="6">
    <location>
        <begin position="37"/>
        <end position="171"/>
    </location>
</feature>
<feature type="domain" description="WRKY" evidence="7">
    <location>
        <begin position="16"/>
        <end position="77"/>
    </location>
</feature>
<feature type="compositionally biased region" description="Basic and acidic residues" evidence="6">
    <location>
        <begin position="123"/>
        <end position="133"/>
    </location>
</feature>
<comment type="subcellular location">
    <subcellularLocation>
        <location evidence="1">Nucleus</location>
    </subcellularLocation>
</comment>
<evidence type="ECO:0000259" key="7">
    <source>
        <dbReference type="PROSITE" id="PS50811"/>
    </source>
</evidence>
<evidence type="ECO:0000256" key="5">
    <source>
        <dbReference type="ARBA" id="ARBA00023242"/>
    </source>
</evidence>
<keyword evidence="3" id="KW-0238">DNA-binding</keyword>
<dbReference type="Proteomes" id="UP000287651">
    <property type="component" value="Unassembled WGS sequence"/>
</dbReference>
<dbReference type="GO" id="GO:0043565">
    <property type="term" value="F:sequence-specific DNA binding"/>
    <property type="evidence" value="ECO:0007669"/>
    <property type="project" value="InterPro"/>
</dbReference>
<dbReference type="AlphaFoldDB" id="A0A427AIA0"/>
<keyword evidence="4" id="KW-0804">Transcription</keyword>
<dbReference type="PANTHER" id="PTHR31221">
    <property type="entry name" value="WRKY TRANSCRIPTION FACTOR PROTEIN 1-RELATED"/>
    <property type="match status" value="1"/>
</dbReference>